<feature type="transmembrane region" description="Helical" evidence="6">
    <location>
        <begin position="54"/>
        <end position="82"/>
    </location>
</feature>
<feature type="transmembrane region" description="Helical" evidence="6">
    <location>
        <begin position="102"/>
        <end position="121"/>
    </location>
</feature>
<evidence type="ECO:0000313" key="9">
    <source>
        <dbReference type="Proteomes" id="UP001590950"/>
    </source>
</evidence>
<evidence type="ECO:0000313" key="8">
    <source>
        <dbReference type="EMBL" id="KAL2038878.1"/>
    </source>
</evidence>
<sequence length="369" mass="41591">MDVFRERPPLTKPAKVDQNTFLRVIWAGAIVSLAFLGIRLYARWKSFKRLFLDDALVIFAWLLALLTAIDWQVVAGFMFHFVDITSGRLWPPPVTFVNDTERYYKGSVVVNVMFYTSLWAVKFSFLQFFKRLGHNVAGQKVLWWCVFGFTVVTYLLCIGDIQYSCLAAPLAKIEIRCSTDSAVHYQRVTLALNCAVDVVTDYLIMAIPISMLWGVQMSVRKKAALIGIFSLTVITTLFAIVRVTVISSLTRQPDTSWAYMWSAIEQCIAIVVACLASFPTLFTQQGSRLREPKYSLQDASRNLFLRGTRRTRPSQPDTSLTRLSACNQKSTQPSVLHDDGNLGPCLSYTGANSTEHIVSPNAIRIKEDV</sequence>
<dbReference type="EMBL" id="JBEFKJ010000029">
    <property type="protein sequence ID" value="KAL2038878.1"/>
    <property type="molecule type" value="Genomic_DNA"/>
</dbReference>
<reference evidence="8 9" key="1">
    <citation type="submission" date="2024-09" db="EMBL/GenBank/DDBJ databases">
        <title>Rethinking Asexuality: The Enigmatic Case of Functional Sexual Genes in Lepraria (Stereocaulaceae).</title>
        <authorList>
            <person name="Doellman M."/>
            <person name="Sun Y."/>
            <person name="Barcenas-Pena A."/>
            <person name="Lumbsch H.T."/>
            <person name="Grewe F."/>
        </authorList>
    </citation>
    <scope>NUCLEOTIDE SEQUENCE [LARGE SCALE GENOMIC DNA]</scope>
    <source>
        <strain evidence="8 9">Mercado 3170</strain>
    </source>
</reference>
<feature type="transmembrane region" description="Helical" evidence="6">
    <location>
        <begin position="225"/>
        <end position="246"/>
    </location>
</feature>
<dbReference type="InterPro" id="IPR052337">
    <property type="entry name" value="SAT4-like"/>
</dbReference>
<comment type="caution">
    <text evidence="8">The sequence shown here is derived from an EMBL/GenBank/DDBJ whole genome shotgun (WGS) entry which is preliminary data.</text>
</comment>
<keyword evidence="2 6" id="KW-0812">Transmembrane</keyword>
<feature type="domain" description="Rhodopsin" evidence="7">
    <location>
        <begin position="38"/>
        <end position="282"/>
    </location>
</feature>
<accession>A0ABR3ZZQ8</accession>
<dbReference type="PANTHER" id="PTHR33048">
    <property type="entry name" value="PTH11-LIKE INTEGRAL MEMBRANE PROTEIN (AFU_ORTHOLOGUE AFUA_5G11245)"/>
    <property type="match status" value="1"/>
</dbReference>
<organism evidence="8 9">
    <name type="scientific">Stereocaulon virgatum</name>
    <dbReference type="NCBI Taxonomy" id="373712"/>
    <lineage>
        <taxon>Eukaryota</taxon>
        <taxon>Fungi</taxon>
        <taxon>Dikarya</taxon>
        <taxon>Ascomycota</taxon>
        <taxon>Pezizomycotina</taxon>
        <taxon>Lecanoromycetes</taxon>
        <taxon>OSLEUM clade</taxon>
        <taxon>Lecanoromycetidae</taxon>
        <taxon>Lecanorales</taxon>
        <taxon>Lecanorineae</taxon>
        <taxon>Stereocaulaceae</taxon>
        <taxon>Stereocaulon</taxon>
    </lineage>
</organism>
<feature type="transmembrane region" description="Helical" evidence="6">
    <location>
        <begin position="20"/>
        <end position="42"/>
    </location>
</feature>
<feature type="transmembrane region" description="Helical" evidence="6">
    <location>
        <begin position="190"/>
        <end position="213"/>
    </location>
</feature>
<dbReference type="InterPro" id="IPR049326">
    <property type="entry name" value="Rhodopsin_dom_fungi"/>
</dbReference>
<keyword evidence="3 6" id="KW-1133">Transmembrane helix</keyword>
<protein>
    <recommendedName>
        <fullName evidence="7">Rhodopsin domain-containing protein</fullName>
    </recommendedName>
</protein>
<comment type="subcellular location">
    <subcellularLocation>
        <location evidence="1">Membrane</location>
        <topology evidence="1">Multi-pass membrane protein</topology>
    </subcellularLocation>
</comment>
<dbReference type="Pfam" id="PF20684">
    <property type="entry name" value="Fung_rhodopsin"/>
    <property type="match status" value="1"/>
</dbReference>
<evidence type="ECO:0000256" key="4">
    <source>
        <dbReference type="ARBA" id="ARBA00023136"/>
    </source>
</evidence>
<gene>
    <name evidence="8" type="ORF">N7G274_008400</name>
</gene>
<dbReference type="Proteomes" id="UP001590950">
    <property type="component" value="Unassembled WGS sequence"/>
</dbReference>
<feature type="transmembrane region" description="Helical" evidence="6">
    <location>
        <begin position="141"/>
        <end position="161"/>
    </location>
</feature>
<comment type="similarity">
    <text evidence="5">Belongs to the SAT4 family.</text>
</comment>
<keyword evidence="4 6" id="KW-0472">Membrane</keyword>
<evidence type="ECO:0000259" key="7">
    <source>
        <dbReference type="Pfam" id="PF20684"/>
    </source>
</evidence>
<keyword evidence="9" id="KW-1185">Reference proteome</keyword>
<evidence type="ECO:0000256" key="3">
    <source>
        <dbReference type="ARBA" id="ARBA00022989"/>
    </source>
</evidence>
<evidence type="ECO:0000256" key="1">
    <source>
        <dbReference type="ARBA" id="ARBA00004141"/>
    </source>
</evidence>
<evidence type="ECO:0000256" key="6">
    <source>
        <dbReference type="SAM" id="Phobius"/>
    </source>
</evidence>
<evidence type="ECO:0000256" key="2">
    <source>
        <dbReference type="ARBA" id="ARBA00022692"/>
    </source>
</evidence>
<proteinExistence type="inferred from homology"/>
<dbReference type="PANTHER" id="PTHR33048:SF47">
    <property type="entry name" value="INTEGRAL MEMBRANE PROTEIN-RELATED"/>
    <property type="match status" value="1"/>
</dbReference>
<feature type="transmembrane region" description="Helical" evidence="6">
    <location>
        <begin position="258"/>
        <end position="282"/>
    </location>
</feature>
<evidence type="ECO:0000256" key="5">
    <source>
        <dbReference type="ARBA" id="ARBA00038359"/>
    </source>
</evidence>
<name>A0ABR3ZZQ8_9LECA</name>